<sequence>MIRNHHQTTLQQLPSFTTARHELEAVISSAAPSSSAVASSNSVGLKNMANCQLDLVHHNGSKISEAHDCAGADTSYMWFTTFAFFDPLPPPPPPLPASTPCLCQHTWKHCFHYFLLPTSNIRK</sequence>
<protein>
    <submittedName>
        <fullName evidence="1 3">Uncharacterized protein</fullName>
    </submittedName>
</protein>
<proteinExistence type="predicted"/>
<dbReference type="WBParaSite" id="EVEC_0000073601-mRNA-1">
    <property type="protein sequence ID" value="EVEC_0000073601-mRNA-1"/>
    <property type="gene ID" value="EVEC_0000073601"/>
</dbReference>
<gene>
    <name evidence="1" type="ORF">EVEC_LOCUS488</name>
</gene>
<evidence type="ECO:0000313" key="2">
    <source>
        <dbReference type="Proteomes" id="UP000274131"/>
    </source>
</evidence>
<name>A0A0N4UTS3_ENTVE</name>
<evidence type="ECO:0000313" key="1">
    <source>
        <dbReference type="EMBL" id="VDD85345.1"/>
    </source>
</evidence>
<accession>A0A0N4UTS3</accession>
<reference evidence="3" key="1">
    <citation type="submission" date="2017-02" db="UniProtKB">
        <authorList>
            <consortium name="WormBaseParasite"/>
        </authorList>
    </citation>
    <scope>IDENTIFICATION</scope>
</reference>
<evidence type="ECO:0000313" key="3">
    <source>
        <dbReference type="WBParaSite" id="EVEC_0000073601-mRNA-1"/>
    </source>
</evidence>
<organism evidence="3">
    <name type="scientific">Enterobius vermicularis</name>
    <name type="common">Human pinworm</name>
    <dbReference type="NCBI Taxonomy" id="51028"/>
    <lineage>
        <taxon>Eukaryota</taxon>
        <taxon>Metazoa</taxon>
        <taxon>Ecdysozoa</taxon>
        <taxon>Nematoda</taxon>
        <taxon>Chromadorea</taxon>
        <taxon>Rhabditida</taxon>
        <taxon>Spirurina</taxon>
        <taxon>Oxyuridomorpha</taxon>
        <taxon>Oxyuroidea</taxon>
        <taxon>Oxyuridae</taxon>
        <taxon>Enterobius</taxon>
    </lineage>
</organism>
<dbReference type="Proteomes" id="UP000274131">
    <property type="component" value="Unassembled WGS sequence"/>
</dbReference>
<dbReference type="EMBL" id="UXUI01000873">
    <property type="protein sequence ID" value="VDD85345.1"/>
    <property type="molecule type" value="Genomic_DNA"/>
</dbReference>
<reference evidence="1 2" key="2">
    <citation type="submission" date="2018-10" db="EMBL/GenBank/DDBJ databases">
        <authorList>
            <consortium name="Pathogen Informatics"/>
        </authorList>
    </citation>
    <scope>NUCLEOTIDE SEQUENCE [LARGE SCALE GENOMIC DNA]</scope>
</reference>
<dbReference type="AlphaFoldDB" id="A0A0N4UTS3"/>
<keyword evidence="2" id="KW-1185">Reference proteome</keyword>